<evidence type="ECO:0000256" key="8">
    <source>
        <dbReference type="SAM" id="Phobius"/>
    </source>
</evidence>
<reference evidence="10" key="1">
    <citation type="submission" date="2021-02" db="EMBL/GenBank/DDBJ databases">
        <title>Sulfurospirillum tamanensis sp. nov.</title>
        <authorList>
            <person name="Frolova A."/>
            <person name="Merkel A."/>
            <person name="Slobodkin A."/>
        </authorList>
    </citation>
    <scope>NUCLEOTIDE SEQUENCE</scope>
    <source>
        <strain evidence="10">T05b</strain>
    </source>
</reference>
<dbReference type="PRINTS" id="PR01437">
    <property type="entry name" value="NUOXDRDTASE4"/>
</dbReference>
<dbReference type="Proteomes" id="UP000703590">
    <property type="component" value="Unassembled WGS sequence"/>
</dbReference>
<feature type="transmembrane region" description="Helical" evidence="8">
    <location>
        <begin position="378"/>
        <end position="400"/>
    </location>
</feature>
<comment type="subcellular location">
    <subcellularLocation>
        <location evidence="1">Cell membrane</location>
        <topology evidence="1">Multi-pass membrane protein</topology>
    </subcellularLocation>
    <subcellularLocation>
        <location evidence="7">Membrane</location>
        <topology evidence="7">Multi-pass membrane protein</topology>
    </subcellularLocation>
</comment>
<feature type="transmembrane region" description="Helical" evidence="8">
    <location>
        <begin position="312"/>
        <end position="333"/>
    </location>
</feature>
<proteinExistence type="predicted"/>
<dbReference type="PANTHER" id="PTHR42682">
    <property type="entry name" value="HYDROGENASE-4 COMPONENT F"/>
    <property type="match status" value="1"/>
</dbReference>
<feature type="transmembrane region" description="Helical" evidence="8">
    <location>
        <begin position="69"/>
        <end position="88"/>
    </location>
</feature>
<protein>
    <recommendedName>
        <fullName evidence="9">NADH:quinone oxidoreductase/Mrp antiporter transmembrane domain-containing protein</fullName>
    </recommendedName>
</protein>
<feature type="transmembrane region" description="Helical" evidence="8">
    <location>
        <begin position="148"/>
        <end position="168"/>
    </location>
</feature>
<keyword evidence="3 7" id="KW-0812">Transmembrane</keyword>
<feature type="domain" description="NADH:quinone oxidoreductase/Mrp antiporter transmembrane" evidence="9">
    <location>
        <begin position="114"/>
        <end position="382"/>
    </location>
</feature>
<keyword evidence="5" id="KW-0560">Oxidoreductase</keyword>
<comment type="caution">
    <text evidence="10">The sequence shown here is derived from an EMBL/GenBank/DDBJ whole genome shotgun (WGS) entry which is preliminary data.</text>
</comment>
<dbReference type="InterPro" id="IPR052175">
    <property type="entry name" value="ComplexI-like_HydComp"/>
</dbReference>
<dbReference type="InterPro" id="IPR003918">
    <property type="entry name" value="NADH_UbQ_OxRdtase"/>
</dbReference>
<feature type="transmembrane region" description="Helical" evidence="8">
    <location>
        <begin position="501"/>
        <end position="526"/>
    </location>
</feature>
<feature type="transmembrane region" description="Helical" evidence="8">
    <location>
        <begin position="435"/>
        <end position="451"/>
    </location>
</feature>
<keyword evidence="11" id="KW-1185">Reference proteome</keyword>
<keyword evidence="6 8" id="KW-0472">Membrane</keyword>
<evidence type="ECO:0000256" key="2">
    <source>
        <dbReference type="ARBA" id="ARBA00022475"/>
    </source>
</evidence>
<accession>A0ABS2WRK8</accession>
<organism evidence="10 11">
    <name type="scientific">Sulfurospirillum tamanense</name>
    <dbReference type="NCBI Taxonomy" id="2813362"/>
    <lineage>
        <taxon>Bacteria</taxon>
        <taxon>Pseudomonadati</taxon>
        <taxon>Campylobacterota</taxon>
        <taxon>Epsilonproteobacteria</taxon>
        <taxon>Campylobacterales</taxon>
        <taxon>Sulfurospirillaceae</taxon>
        <taxon>Sulfurospirillum</taxon>
    </lineage>
</organism>
<dbReference type="InterPro" id="IPR001750">
    <property type="entry name" value="ND/Mrp_TM"/>
</dbReference>
<evidence type="ECO:0000259" key="9">
    <source>
        <dbReference type="Pfam" id="PF00361"/>
    </source>
</evidence>
<dbReference type="PANTHER" id="PTHR42682:SF4">
    <property type="entry name" value="NADH-UBIQUINONE_PLASTOQUINONE"/>
    <property type="match status" value="1"/>
</dbReference>
<keyword evidence="2" id="KW-1003">Cell membrane</keyword>
<reference evidence="10" key="2">
    <citation type="submission" date="2021-02" db="EMBL/GenBank/DDBJ databases">
        <authorList>
            <person name="Merkel A.Y."/>
        </authorList>
    </citation>
    <scope>NUCLEOTIDE SEQUENCE</scope>
    <source>
        <strain evidence="10">T05b</strain>
    </source>
</reference>
<dbReference type="Pfam" id="PF00361">
    <property type="entry name" value="Proton_antipo_M"/>
    <property type="match status" value="1"/>
</dbReference>
<evidence type="ECO:0000256" key="7">
    <source>
        <dbReference type="RuleBase" id="RU000320"/>
    </source>
</evidence>
<gene>
    <name evidence="10" type="ORF">JWV37_05730</name>
</gene>
<feature type="transmembrane region" description="Helical" evidence="8">
    <location>
        <begin position="251"/>
        <end position="271"/>
    </location>
</feature>
<feature type="transmembrane region" description="Helical" evidence="8">
    <location>
        <begin position="221"/>
        <end position="239"/>
    </location>
</feature>
<feature type="transmembrane region" description="Helical" evidence="8">
    <location>
        <begin position="412"/>
        <end position="429"/>
    </location>
</feature>
<dbReference type="EMBL" id="JAFHKK010000009">
    <property type="protein sequence ID" value="MBN2964270.1"/>
    <property type="molecule type" value="Genomic_DNA"/>
</dbReference>
<keyword evidence="4 8" id="KW-1133">Transmembrane helix</keyword>
<evidence type="ECO:0000256" key="1">
    <source>
        <dbReference type="ARBA" id="ARBA00004651"/>
    </source>
</evidence>
<evidence type="ECO:0000313" key="11">
    <source>
        <dbReference type="Proteomes" id="UP000703590"/>
    </source>
</evidence>
<evidence type="ECO:0000256" key="5">
    <source>
        <dbReference type="ARBA" id="ARBA00023002"/>
    </source>
</evidence>
<feature type="transmembrane region" description="Helical" evidence="8">
    <location>
        <begin position="188"/>
        <end position="209"/>
    </location>
</feature>
<feature type="transmembrane region" description="Helical" evidence="8">
    <location>
        <begin position="119"/>
        <end position="136"/>
    </location>
</feature>
<feature type="transmembrane region" description="Helical" evidence="8">
    <location>
        <begin position="278"/>
        <end position="300"/>
    </location>
</feature>
<evidence type="ECO:0000256" key="3">
    <source>
        <dbReference type="ARBA" id="ARBA00022692"/>
    </source>
</evidence>
<evidence type="ECO:0000313" key="10">
    <source>
        <dbReference type="EMBL" id="MBN2964270.1"/>
    </source>
</evidence>
<dbReference type="RefSeq" id="WP_205458819.1">
    <property type="nucleotide sequence ID" value="NZ_JAFHKK010000009.1"/>
</dbReference>
<feature type="transmembrane region" description="Helical" evidence="8">
    <location>
        <begin position="340"/>
        <end position="358"/>
    </location>
</feature>
<evidence type="ECO:0000256" key="6">
    <source>
        <dbReference type="ARBA" id="ARBA00023136"/>
    </source>
</evidence>
<sequence length="527" mass="56172">MSTLLLLPILLPLAMALLVALPQTRNLAIKSAFLAPLGGAVVLFTCKPFTTLWLPDVLMGTLLRLDPTAQLFLLLSTGVWFLAGLFALRESYNWGFWFFFLLTLSGNLGLCLAGDGVSFYLLFALMTFGAYPLVIAKHNHEALRAGKVYLVMALLGEGAILVGMMVLFGAVGDHGFDALFMQELPSWGVWFLALGFGVKVGVVGLHSWLPLAHSIAPAPASAVLSGVMLKAGLLGWMRFLPLGWMRLEELGLVLVSLGMVGIFGAVIVGFTQKEAKSVLAYSSVSQMGVVCVAIGVALMIPAAWEGIRTGLMLYILHHGFVKAGLFFAAGIALHHRLGATNAILTFFLGLSLCGAPLASGAVAKGALKAGLGQSGMEFGWVLMAGAVFSTLLVAHFLRLVSSVPHERTSEPNLSLAACAVASALVAGYGFRVLGLENIVPILVGVVVFWGLKKYAFPVIPKGDILALLPKFEFHPSIKTHLSTPLHVNLEPLKQRWLSAEAFLAVLENSITVWVGVACGAIGLMFFF</sequence>
<evidence type="ECO:0000256" key="4">
    <source>
        <dbReference type="ARBA" id="ARBA00022989"/>
    </source>
</evidence>
<name>A0ABS2WRK8_9BACT</name>
<feature type="transmembrane region" description="Helical" evidence="8">
    <location>
        <begin position="95"/>
        <end position="113"/>
    </location>
</feature>